<dbReference type="RefSeq" id="WP_076558598.1">
    <property type="nucleotide sequence ID" value="NZ_CP033929.1"/>
</dbReference>
<reference evidence="2 4" key="1">
    <citation type="submission" date="2017-01" db="EMBL/GenBank/DDBJ databases">
        <authorList>
            <person name="Varghese N."/>
            <person name="Submissions S."/>
        </authorList>
    </citation>
    <scope>NUCLEOTIDE SEQUENCE [LARGE SCALE GENOMIC DNA]</scope>
    <source>
        <strain evidence="2 4">ATCC 27950</strain>
    </source>
</reference>
<evidence type="ECO:0000259" key="1">
    <source>
        <dbReference type="Pfam" id="PF23343"/>
    </source>
</evidence>
<dbReference type="Proteomes" id="UP000185725">
    <property type="component" value="Unassembled WGS sequence"/>
</dbReference>
<accession>A0A381FGB4</accession>
<name>A0A381FGB4_9FLAO</name>
<evidence type="ECO:0000313" key="5">
    <source>
        <dbReference type="Proteomes" id="UP000255231"/>
    </source>
</evidence>
<evidence type="ECO:0000313" key="4">
    <source>
        <dbReference type="Proteomes" id="UP000185725"/>
    </source>
</evidence>
<feature type="domain" description="Replication-associated protein ORF2/G2P" evidence="1">
    <location>
        <begin position="93"/>
        <end position="222"/>
    </location>
</feature>
<keyword evidence="4" id="KW-1185">Reference proteome</keyword>
<gene>
    <name evidence="3" type="ORF">NCTC13560_03159</name>
    <name evidence="2" type="ORF">SAMN05421682_102291</name>
</gene>
<dbReference type="InterPro" id="IPR056906">
    <property type="entry name" value="ORF2/G2P_dom"/>
</dbReference>
<evidence type="ECO:0000313" key="3">
    <source>
        <dbReference type="EMBL" id="SUX45561.1"/>
    </source>
</evidence>
<dbReference type="EMBL" id="FTMF01000002">
    <property type="protein sequence ID" value="SIQ08505.1"/>
    <property type="molecule type" value="Genomic_DNA"/>
</dbReference>
<protein>
    <recommendedName>
        <fullName evidence="1">Replication-associated protein ORF2/G2P domain-containing protein</fullName>
    </recommendedName>
</protein>
<dbReference type="Pfam" id="PF23343">
    <property type="entry name" value="REP_ORF2-G2P"/>
    <property type="match status" value="1"/>
</dbReference>
<dbReference type="Proteomes" id="UP000255231">
    <property type="component" value="Unassembled WGS sequence"/>
</dbReference>
<reference evidence="3 5" key="2">
    <citation type="submission" date="2018-06" db="EMBL/GenBank/DDBJ databases">
        <authorList>
            <consortium name="Pathogen Informatics"/>
            <person name="Doyle S."/>
        </authorList>
    </citation>
    <scope>NUCLEOTIDE SEQUENCE [LARGE SCALE GENOMIC DNA]</scope>
    <source>
        <strain evidence="3 5">NCTC13560</strain>
    </source>
</reference>
<dbReference type="EMBL" id="UFVS01000001">
    <property type="protein sequence ID" value="SUX45561.1"/>
    <property type="molecule type" value="Genomic_DNA"/>
</dbReference>
<dbReference type="AlphaFoldDB" id="A0A381FGB4"/>
<dbReference type="GeneID" id="303674542"/>
<sequence length="304" mass="36189">MFYQLSRLGFAEIKQNGYRSQFSGSSKYKCWNNTLFDKVKNSDTDVIEKMENEAKNATDKEKEIRYYGLRKNKIRNKILNFFSLNKSKKFCAFYTITFPLNINDDLAYQLLNTWLTRCRKSEGLKSYLWVAERQKNNTLHFHLITNNYMKIGVVNDFMKECLRTQKNKGKLVCRNNIINKYNGVDVDNLYQSKRRNNKNERLDKVESMRKLSMYLTKYITKNETKSVRLPWHCSRDISALFISINYQDVSSLEIANLISDNPDAVVSYHEDFFSMHYFRFIPDDFYFADLININNSVYENFHPN</sequence>
<organism evidence="3 5">
    <name type="scientific">Chryseobacterium indoltheticum</name>
    <dbReference type="NCBI Taxonomy" id="254"/>
    <lineage>
        <taxon>Bacteria</taxon>
        <taxon>Pseudomonadati</taxon>
        <taxon>Bacteroidota</taxon>
        <taxon>Flavobacteriia</taxon>
        <taxon>Flavobacteriales</taxon>
        <taxon>Weeksellaceae</taxon>
        <taxon>Chryseobacterium group</taxon>
        <taxon>Chryseobacterium</taxon>
    </lineage>
</organism>
<proteinExistence type="predicted"/>
<evidence type="ECO:0000313" key="2">
    <source>
        <dbReference type="EMBL" id="SIQ08505.1"/>
    </source>
</evidence>
<dbReference type="OrthoDB" id="947044at2"/>